<dbReference type="AlphaFoldDB" id="A0A6H2DNJ0"/>
<dbReference type="InterPro" id="IPR027417">
    <property type="entry name" value="P-loop_NTPase"/>
</dbReference>
<gene>
    <name evidence="1" type="ORF">HF685_11115</name>
</gene>
<evidence type="ECO:0000313" key="1">
    <source>
        <dbReference type="EMBL" id="QJB69758.1"/>
    </source>
</evidence>
<proteinExistence type="predicted"/>
<dbReference type="Proteomes" id="UP000501600">
    <property type="component" value="Chromosome"/>
</dbReference>
<dbReference type="PANTHER" id="PTHR32309">
    <property type="entry name" value="TYROSINE-PROTEIN KINASE"/>
    <property type="match status" value="1"/>
</dbReference>
<organism evidence="1 2">
    <name type="scientific">Parasphingorhabdus halotolerans</name>
    <dbReference type="NCBI Taxonomy" id="2725558"/>
    <lineage>
        <taxon>Bacteria</taxon>
        <taxon>Pseudomonadati</taxon>
        <taxon>Pseudomonadota</taxon>
        <taxon>Alphaproteobacteria</taxon>
        <taxon>Sphingomonadales</taxon>
        <taxon>Sphingomonadaceae</taxon>
        <taxon>Parasphingorhabdus</taxon>
    </lineage>
</organism>
<dbReference type="KEGG" id="phao:HF685_11115"/>
<accession>A0A6H2DNJ0</accession>
<evidence type="ECO:0000313" key="2">
    <source>
        <dbReference type="Proteomes" id="UP000501600"/>
    </source>
</evidence>
<dbReference type="SUPFAM" id="SSF52540">
    <property type="entry name" value="P-loop containing nucleoside triphosphate hydrolases"/>
    <property type="match status" value="1"/>
</dbReference>
<keyword evidence="2" id="KW-1185">Reference proteome</keyword>
<dbReference type="Gene3D" id="3.40.50.300">
    <property type="entry name" value="P-loop containing nucleotide triphosphate hydrolases"/>
    <property type="match status" value="1"/>
</dbReference>
<dbReference type="GO" id="GO:0005886">
    <property type="term" value="C:plasma membrane"/>
    <property type="evidence" value="ECO:0007669"/>
    <property type="project" value="TreeGrafter"/>
</dbReference>
<dbReference type="PANTHER" id="PTHR32309:SF13">
    <property type="entry name" value="FERRIC ENTEROBACTIN TRANSPORT PROTEIN FEPE"/>
    <property type="match status" value="1"/>
</dbReference>
<keyword evidence="1" id="KW-0808">Transferase</keyword>
<reference evidence="1 2" key="1">
    <citation type="submission" date="2020-04" db="EMBL/GenBank/DDBJ databases">
        <title>Genome sequence for Sphingorhabdus sp. strain M1.</title>
        <authorList>
            <person name="Park S.-J."/>
        </authorList>
    </citation>
    <scope>NUCLEOTIDE SEQUENCE [LARGE SCALE GENOMIC DNA]</scope>
    <source>
        <strain evidence="1 2">JK6</strain>
    </source>
</reference>
<dbReference type="InterPro" id="IPR050445">
    <property type="entry name" value="Bact_polysacc_biosynth/exp"/>
</dbReference>
<keyword evidence="1" id="KW-0418">Kinase</keyword>
<name>A0A6H2DNJ0_9SPHN</name>
<dbReference type="EMBL" id="CP051217">
    <property type="protein sequence ID" value="QJB69758.1"/>
    <property type="molecule type" value="Genomic_DNA"/>
</dbReference>
<protein>
    <submittedName>
        <fullName evidence="1">CpsD/CapB family tyrosine-protein kinase</fullName>
    </submittedName>
</protein>
<sequence length="108" mass="11839">MSSDRAKMLIQHLTQIYDHVIIDAPPVLGLADAPLLSRIVEGVVFVSEAEGVPIREIKTALARIQASHSHVFGVIVTKLQEVASGYGYGYHYGYGTRGDENPKDPYKT</sequence>
<dbReference type="GO" id="GO:0004713">
    <property type="term" value="F:protein tyrosine kinase activity"/>
    <property type="evidence" value="ECO:0007669"/>
    <property type="project" value="TreeGrafter"/>
</dbReference>
<dbReference type="RefSeq" id="WP_168820003.1">
    <property type="nucleotide sequence ID" value="NZ_CP051217.1"/>
</dbReference>